<dbReference type="AlphaFoldDB" id="A0A1V2ZWH5"/>
<gene>
    <name evidence="4" type="ORF">B1A74_10720</name>
</gene>
<name>A0A1V2ZWH5_9GAMM</name>
<dbReference type="GO" id="GO:0004803">
    <property type="term" value="F:transposase activity"/>
    <property type="evidence" value="ECO:0007669"/>
    <property type="project" value="InterPro"/>
</dbReference>
<evidence type="ECO:0000313" key="4">
    <source>
        <dbReference type="EMBL" id="OOC09487.1"/>
    </source>
</evidence>
<dbReference type="RefSeq" id="WP_077244644.1">
    <property type="nucleotide sequence ID" value="NZ_MUZR01000048.1"/>
</dbReference>
<keyword evidence="5" id="KW-1185">Reference proteome</keyword>
<protein>
    <submittedName>
        <fullName evidence="4">IS110 family transposase</fullName>
    </submittedName>
</protein>
<proteinExistence type="predicted"/>
<evidence type="ECO:0000259" key="2">
    <source>
        <dbReference type="Pfam" id="PF01548"/>
    </source>
</evidence>
<dbReference type="PANTHER" id="PTHR33055">
    <property type="entry name" value="TRANSPOSASE FOR INSERTION SEQUENCE ELEMENT IS1111A"/>
    <property type="match status" value="1"/>
</dbReference>
<reference evidence="4 5" key="1">
    <citation type="submission" date="2017-02" db="EMBL/GenBank/DDBJ databases">
        <title>Genomic diversity within the haloalkaliphilic genus Thioalkalivibrio.</title>
        <authorList>
            <person name="Ahn A.-C."/>
            <person name="Meier-Kolthoff J."/>
            <person name="Overmars L."/>
            <person name="Richter M."/>
            <person name="Woyke T."/>
            <person name="Sorokin D.Y."/>
            <person name="Muyzer G."/>
        </authorList>
    </citation>
    <scope>NUCLEOTIDE SEQUENCE [LARGE SCALE GENOMIC DNA]</scope>
    <source>
        <strain evidence="4 5">HL17</strain>
    </source>
</reference>
<dbReference type="Pfam" id="PF01548">
    <property type="entry name" value="DEDD_Tnp_IS110"/>
    <property type="match status" value="1"/>
</dbReference>
<evidence type="ECO:0000313" key="5">
    <source>
        <dbReference type="Proteomes" id="UP000189177"/>
    </source>
</evidence>
<evidence type="ECO:0000259" key="3">
    <source>
        <dbReference type="Pfam" id="PF02371"/>
    </source>
</evidence>
<dbReference type="Pfam" id="PF02371">
    <property type="entry name" value="Transposase_20"/>
    <property type="match status" value="1"/>
</dbReference>
<dbReference type="PANTHER" id="PTHR33055:SF3">
    <property type="entry name" value="PUTATIVE TRANSPOSASE FOR IS117-RELATED"/>
    <property type="match status" value="1"/>
</dbReference>
<dbReference type="Proteomes" id="UP000189177">
    <property type="component" value="Unassembled WGS sequence"/>
</dbReference>
<accession>A0A1V2ZWH5</accession>
<dbReference type="GO" id="GO:0003677">
    <property type="term" value="F:DNA binding"/>
    <property type="evidence" value="ECO:0007669"/>
    <property type="project" value="InterPro"/>
</dbReference>
<feature type="domain" description="Transposase IS110-like N-terminal" evidence="2">
    <location>
        <begin position="4"/>
        <end position="146"/>
    </location>
</feature>
<comment type="caution">
    <text evidence="4">The sequence shown here is derived from an EMBL/GenBank/DDBJ whole genome shotgun (WGS) entry which is preliminary data.</text>
</comment>
<keyword evidence="1" id="KW-0175">Coiled coil</keyword>
<feature type="coiled-coil region" evidence="1">
    <location>
        <begin position="144"/>
        <end position="171"/>
    </location>
</feature>
<dbReference type="InterPro" id="IPR003346">
    <property type="entry name" value="Transposase_20"/>
</dbReference>
<sequence>MAHIGIDVSKNKLDCMWVRDLEAGKVKPKVFPNRRDQYPGLLHWLERNTGEPPEALHVYLEATGIYHEPLAYWLHEHGVRVHLLNPAQVRFHAQGMGVRNKTDRKDSMMLARYGIERAPAPWQPEPPEVRELKRLLGRLEALAQESIGNVLEALREEHRRLQQQIDDHFNAHDHLKRDRALLESIPGIGRVLSASMTATLRSRAFRSARQAAAFHGLVPVQQESGTSIQRQPRLAKTGSSGLRRKLYMAAIAAAHHNADVRDQYQRLLRRGKAKMAAIGAAMRKLLHIAFGVLKSQQPYQPRCSTGCNQ</sequence>
<dbReference type="InterPro" id="IPR047650">
    <property type="entry name" value="Transpos_IS110"/>
</dbReference>
<dbReference type="OrthoDB" id="9795150at2"/>
<dbReference type="EMBL" id="MUZR01000048">
    <property type="protein sequence ID" value="OOC09487.1"/>
    <property type="molecule type" value="Genomic_DNA"/>
</dbReference>
<dbReference type="InterPro" id="IPR002525">
    <property type="entry name" value="Transp_IS110-like_N"/>
</dbReference>
<feature type="domain" description="Transposase IS116/IS110/IS902 C-terminal" evidence="3">
    <location>
        <begin position="180"/>
        <end position="265"/>
    </location>
</feature>
<dbReference type="GO" id="GO:0006313">
    <property type="term" value="P:DNA transposition"/>
    <property type="evidence" value="ECO:0007669"/>
    <property type="project" value="InterPro"/>
</dbReference>
<evidence type="ECO:0000256" key="1">
    <source>
        <dbReference type="SAM" id="Coils"/>
    </source>
</evidence>
<organism evidence="4 5">
    <name type="scientific">Thioalkalivibrio halophilus</name>
    <dbReference type="NCBI Taxonomy" id="252474"/>
    <lineage>
        <taxon>Bacteria</taxon>
        <taxon>Pseudomonadati</taxon>
        <taxon>Pseudomonadota</taxon>
        <taxon>Gammaproteobacteria</taxon>
        <taxon>Chromatiales</taxon>
        <taxon>Ectothiorhodospiraceae</taxon>
        <taxon>Thioalkalivibrio</taxon>
    </lineage>
</organism>